<gene>
    <name evidence="3" type="ORF">HNR40_010669</name>
</gene>
<dbReference type="AlphaFoldDB" id="A0A7W8AFE5"/>
<protein>
    <submittedName>
        <fullName evidence="3">O-methyltransferase involved in polyketide biosynthesis</fullName>
    </submittedName>
</protein>
<sequence length="266" mass="29569">MAPVLNPIQESLYLTLYARACDSRLPNSILKDKASGDLVQRLDYDFTRFKASPSVVSGTALRGKKIDDTVRAFCKEHPDGIVLDLGCGLDTRMLRCSPPPSVDWYDVDYAKVIDLRTGLLPGGHPIPADLTTEGWLDEIPSERPAMIVAEGVLPFMPGDTFQRLTRRLTSHLASGALVLNGYTRFAGWSMRFHPAMKTLGISGGEGFDDPREPERWNAGLRLVEEIFLTRVPEVDSFPQPLRAITRLTALSDGLSRQGARILHYRF</sequence>
<accession>A0A7W8AFE5</accession>
<dbReference type="EMBL" id="JACHIN010000032">
    <property type="protein sequence ID" value="MBB5085155.1"/>
    <property type="molecule type" value="Genomic_DNA"/>
</dbReference>
<dbReference type="InterPro" id="IPR016874">
    <property type="entry name" value="TcmP-like"/>
</dbReference>
<evidence type="ECO:0000313" key="3">
    <source>
        <dbReference type="EMBL" id="MBB5085155.1"/>
    </source>
</evidence>
<reference evidence="3 4" key="1">
    <citation type="submission" date="2020-08" db="EMBL/GenBank/DDBJ databases">
        <title>Genomic Encyclopedia of Type Strains, Phase IV (KMG-IV): sequencing the most valuable type-strain genomes for metagenomic binning, comparative biology and taxonomic classification.</title>
        <authorList>
            <person name="Goeker M."/>
        </authorList>
    </citation>
    <scope>NUCLEOTIDE SEQUENCE [LARGE SCALE GENOMIC DNA]</scope>
    <source>
        <strain evidence="3 4">DSM 45385</strain>
    </source>
</reference>
<dbReference type="GO" id="GO:0032259">
    <property type="term" value="P:methylation"/>
    <property type="evidence" value="ECO:0007669"/>
    <property type="project" value="UniProtKB-KW"/>
</dbReference>
<dbReference type="Gene3D" id="3.40.50.150">
    <property type="entry name" value="Vaccinia Virus protein VP39"/>
    <property type="match status" value="1"/>
</dbReference>
<dbReference type="PANTHER" id="PTHR43619">
    <property type="entry name" value="S-ADENOSYL-L-METHIONINE-DEPENDENT METHYLTRANSFERASE YKTD-RELATED"/>
    <property type="match status" value="1"/>
</dbReference>
<evidence type="ECO:0000256" key="1">
    <source>
        <dbReference type="ARBA" id="ARBA00022603"/>
    </source>
</evidence>
<evidence type="ECO:0000313" key="4">
    <source>
        <dbReference type="Proteomes" id="UP000568380"/>
    </source>
</evidence>
<dbReference type="InterPro" id="IPR007213">
    <property type="entry name" value="Ppm1/Ppm2/Tcmp"/>
</dbReference>
<proteinExistence type="predicted"/>
<dbReference type="InterPro" id="IPR029063">
    <property type="entry name" value="SAM-dependent_MTases_sf"/>
</dbReference>
<dbReference type="SUPFAM" id="SSF53335">
    <property type="entry name" value="S-adenosyl-L-methionine-dependent methyltransferases"/>
    <property type="match status" value="1"/>
</dbReference>
<dbReference type="GO" id="GO:0008168">
    <property type="term" value="F:methyltransferase activity"/>
    <property type="evidence" value="ECO:0007669"/>
    <property type="project" value="UniProtKB-KW"/>
</dbReference>
<dbReference type="PIRSF" id="PIRSF028177">
    <property type="entry name" value="Polyketide_synth_Omtfrase_TcmP"/>
    <property type="match status" value="1"/>
</dbReference>
<keyword evidence="4" id="KW-1185">Reference proteome</keyword>
<name>A0A7W8AFE5_9ACTN</name>
<dbReference type="PANTHER" id="PTHR43619:SF2">
    <property type="entry name" value="S-ADENOSYL-L-METHIONINE-DEPENDENT METHYLTRANSFERASES SUPERFAMILY PROTEIN"/>
    <property type="match status" value="1"/>
</dbReference>
<keyword evidence="2 3" id="KW-0808">Transferase</keyword>
<dbReference type="Pfam" id="PF04072">
    <property type="entry name" value="LCM"/>
    <property type="match status" value="1"/>
</dbReference>
<dbReference type="Proteomes" id="UP000568380">
    <property type="component" value="Unassembled WGS sequence"/>
</dbReference>
<evidence type="ECO:0000256" key="2">
    <source>
        <dbReference type="ARBA" id="ARBA00022679"/>
    </source>
</evidence>
<dbReference type="CDD" id="cd02440">
    <property type="entry name" value="AdoMet_MTases"/>
    <property type="match status" value="1"/>
</dbReference>
<dbReference type="RefSeq" id="WP_184976343.1">
    <property type="nucleotide sequence ID" value="NZ_JACHIN010000032.1"/>
</dbReference>
<comment type="caution">
    <text evidence="3">The sequence shown here is derived from an EMBL/GenBank/DDBJ whole genome shotgun (WGS) entry which is preliminary data.</text>
</comment>
<organism evidence="3 4">
    <name type="scientific">Nonomuraea endophytica</name>
    <dbReference type="NCBI Taxonomy" id="714136"/>
    <lineage>
        <taxon>Bacteria</taxon>
        <taxon>Bacillati</taxon>
        <taxon>Actinomycetota</taxon>
        <taxon>Actinomycetes</taxon>
        <taxon>Streptosporangiales</taxon>
        <taxon>Streptosporangiaceae</taxon>
        <taxon>Nonomuraea</taxon>
    </lineage>
</organism>
<keyword evidence="1 3" id="KW-0489">Methyltransferase</keyword>